<dbReference type="InterPro" id="IPR051159">
    <property type="entry name" value="Hexapeptide_acetyltransf"/>
</dbReference>
<proteinExistence type="predicted"/>
<dbReference type="EC" id="2.3.1.-" evidence="1"/>
<dbReference type="RefSeq" id="WP_317081150.1">
    <property type="nucleotide sequence ID" value="NZ_CP136594.1"/>
</dbReference>
<dbReference type="SUPFAM" id="SSF51161">
    <property type="entry name" value="Trimeric LpxA-like enzymes"/>
    <property type="match status" value="1"/>
</dbReference>
<dbReference type="PANTHER" id="PTHR23416">
    <property type="entry name" value="SIALIC ACID SYNTHASE-RELATED"/>
    <property type="match status" value="1"/>
</dbReference>
<name>A0AA97F842_9SPHN</name>
<dbReference type="GO" id="GO:0016746">
    <property type="term" value="F:acyltransferase activity"/>
    <property type="evidence" value="ECO:0007669"/>
    <property type="project" value="UniProtKB-KW"/>
</dbReference>
<dbReference type="InterPro" id="IPR011004">
    <property type="entry name" value="Trimer_LpxA-like_sf"/>
</dbReference>
<keyword evidence="1" id="KW-0012">Acyltransferase</keyword>
<keyword evidence="2" id="KW-1185">Reference proteome</keyword>
<dbReference type="InterPro" id="IPR001451">
    <property type="entry name" value="Hexapep"/>
</dbReference>
<dbReference type="CDD" id="cd04647">
    <property type="entry name" value="LbH_MAT_like"/>
    <property type="match status" value="1"/>
</dbReference>
<evidence type="ECO:0000313" key="2">
    <source>
        <dbReference type="Proteomes" id="UP001302429"/>
    </source>
</evidence>
<dbReference type="Pfam" id="PF00132">
    <property type="entry name" value="Hexapep"/>
    <property type="match status" value="1"/>
</dbReference>
<evidence type="ECO:0000313" key="1">
    <source>
        <dbReference type="EMBL" id="WOE74802.1"/>
    </source>
</evidence>
<dbReference type="AlphaFoldDB" id="A0AA97F842"/>
<reference evidence="1 2" key="1">
    <citation type="submission" date="2023-10" db="EMBL/GenBank/DDBJ databases">
        <title>Complete genome sequence of a Sphingomonadaceae bacterium.</title>
        <authorList>
            <person name="Yan C."/>
        </authorList>
    </citation>
    <scope>NUCLEOTIDE SEQUENCE [LARGE SCALE GENOMIC DNA]</scope>
    <source>
        <strain evidence="1 2">SCSIO 66989</strain>
    </source>
</reference>
<protein>
    <submittedName>
        <fullName evidence="1">Acyltransferase</fullName>
        <ecNumber evidence="1">2.3.1.-</ecNumber>
    </submittedName>
</protein>
<gene>
    <name evidence="1" type="ORF">RB602_13285</name>
</gene>
<accession>A0AA97F842</accession>
<sequence length="171" mass="18135">MRGKLLFFLGAFANGSGSKIVFGRGLRMINSKALKLGERVNFGVMARLECYGQNDAPETLISIGSGTSFGDYCHIGSTTGVKIGRNVLGGSNILIVDHNHGSPSSDLKNKISLEPRNRPLSSKGPITINDNVWIGDNCVILSGVEIGEGAIIAANSVVTSDVAPFELFIKR</sequence>
<dbReference type="KEGG" id="acoa:RB602_13285"/>
<dbReference type="EMBL" id="CP136594">
    <property type="protein sequence ID" value="WOE74802.1"/>
    <property type="molecule type" value="Genomic_DNA"/>
</dbReference>
<keyword evidence="1" id="KW-0808">Transferase</keyword>
<dbReference type="PANTHER" id="PTHR23416:SF78">
    <property type="entry name" value="LIPOPOLYSACCHARIDE BIOSYNTHESIS O-ACETYL TRANSFERASE WBBJ-RELATED"/>
    <property type="match status" value="1"/>
</dbReference>
<dbReference type="Gene3D" id="2.160.10.10">
    <property type="entry name" value="Hexapeptide repeat proteins"/>
    <property type="match status" value="1"/>
</dbReference>
<organism evidence="1 2">
    <name type="scientific">Alterisphingorhabdus coralli</name>
    <dbReference type="NCBI Taxonomy" id="3071408"/>
    <lineage>
        <taxon>Bacteria</taxon>
        <taxon>Pseudomonadati</taxon>
        <taxon>Pseudomonadota</taxon>
        <taxon>Alphaproteobacteria</taxon>
        <taxon>Sphingomonadales</taxon>
        <taxon>Sphingomonadaceae</taxon>
        <taxon>Alterisphingorhabdus (ex Yan et al. 2024)</taxon>
    </lineage>
</organism>
<dbReference type="Proteomes" id="UP001302429">
    <property type="component" value="Chromosome"/>
</dbReference>